<dbReference type="InterPro" id="IPR036485">
    <property type="entry name" value="Glu_synth_asu_C_sf"/>
</dbReference>
<dbReference type="InterPro" id="IPR012061">
    <property type="entry name" value="Glu_synth_lsu_3"/>
</dbReference>
<dbReference type="RefSeq" id="WP_310885379.1">
    <property type="nucleotide sequence ID" value="NZ_CP121646.1"/>
</dbReference>
<organism evidence="1 2">
    <name type="scientific">Bradyrhizobium brasilense</name>
    <dbReference type="NCBI Taxonomy" id="1419277"/>
    <lineage>
        <taxon>Bacteria</taxon>
        <taxon>Pseudomonadati</taxon>
        <taxon>Pseudomonadota</taxon>
        <taxon>Alphaproteobacteria</taxon>
        <taxon>Hyphomicrobiales</taxon>
        <taxon>Nitrobacteraceae</taxon>
        <taxon>Bradyrhizobium</taxon>
    </lineage>
</organism>
<sequence>MNQIDIGKWSQRDLNQLRSSSDTREIDLLTTSVRDLNATLQAFSSNTRSDEASFRVLTPNGEHAIAVGIDAPLNVEIAGHVGYYCGGMNKCASIIIDGNAGQGVGENMMSGVIHVKGDASQCAGATAHGGLLLIEGNASARCGISMKGIDIVVKGSIGHLSGFMGQTGRLVAFGDAGEALGDSIYEARIYVRGKVESLGADCIEKELRDEHRAELFALLKQADEAHKADVSEFRRYGSARKLYNFHIDNAGAY</sequence>
<keyword evidence="2" id="KW-1185">Reference proteome</keyword>
<name>A0ABY8JC77_9BRAD</name>
<proteinExistence type="predicted"/>
<dbReference type="Proteomes" id="UP001221546">
    <property type="component" value="Chromosome"/>
</dbReference>
<gene>
    <name evidence="1" type="ORF">QA636_35640</name>
</gene>
<protein>
    <submittedName>
        <fullName evidence="1">Protein glxC</fullName>
    </submittedName>
</protein>
<dbReference type="PANTHER" id="PTHR39673">
    <property type="entry name" value="TUNGSTEN FORMYLMETHANOFURAN DEHYDROGENASE, SUBUNIT C (FWDC)"/>
    <property type="match status" value="1"/>
</dbReference>
<dbReference type="EMBL" id="CP121646">
    <property type="protein sequence ID" value="WFU62723.1"/>
    <property type="molecule type" value="Genomic_DNA"/>
</dbReference>
<dbReference type="CDD" id="cd00504">
    <property type="entry name" value="GXGXG"/>
    <property type="match status" value="1"/>
</dbReference>
<dbReference type="SUPFAM" id="SSF69336">
    <property type="entry name" value="Alpha subunit of glutamate synthase, C-terminal domain"/>
    <property type="match status" value="1"/>
</dbReference>
<reference evidence="1 2" key="1">
    <citation type="submission" date="2023-04" db="EMBL/GenBank/DDBJ databases">
        <title>Australian commercial rhizobial inoculants.</title>
        <authorList>
            <person name="Kohlmeier M.G."/>
            <person name="O'Hara G.W."/>
            <person name="Colombi E."/>
            <person name="Ramsay J.P."/>
            <person name="Terpolilli J."/>
        </authorList>
    </citation>
    <scope>NUCLEOTIDE SEQUENCE [LARGE SCALE GENOMIC DNA]</scope>
    <source>
        <strain evidence="1 2">CB627</strain>
    </source>
</reference>
<dbReference type="Gene3D" id="2.160.20.60">
    <property type="entry name" value="Glutamate synthase, alpha subunit, C-terminal domain"/>
    <property type="match status" value="1"/>
</dbReference>
<evidence type="ECO:0000313" key="1">
    <source>
        <dbReference type="EMBL" id="WFU62723.1"/>
    </source>
</evidence>
<accession>A0ABY8JC77</accession>
<evidence type="ECO:0000313" key="2">
    <source>
        <dbReference type="Proteomes" id="UP001221546"/>
    </source>
</evidence>
<dbReference type="PANTHER" id="PTHR39673:SF5">
    <property type="entry name" value="TUNGSTEN-CONTAINING FORMYLMETHANOFURAN DEHYDROGENASE 2 SUBUNIT C"/>
    <property type="match status" value="1"/>
</dbReference>
<dbReference type="PIRSF" id="PIRSF006519">
    <property type="entry name" value="GOGAT_dom3"/>
    <property type="match status" value="1"/>
</dbReference>